<comment type="caution">
    <text evidence="2">The sequence shown here is derived from an EMBL/GenBank/DDBJ whole genome shotgun (WGS) entry which is preliminary data.</text>
</comment>
<dbReference type="AlphaFoldDB" id="A0A1A0QWM8"/>
<sequence>MSFTAGATVTVVQPGAGDSAEIPGFGAVFKLTGRTTGGLVSIVEHPFAVGTITAAHRHTNEDEHSIVLSGEIGFRSDDSEVVLGPGGYITKPRGQMHAMWNAGSTPGRIIEVITPGNGFENYFRELGELLTSVDRSDPDSPPLHATAEFIELSNKYGLTYGVPEWFDDIVARYHLNPPTH</sequence>
<dbReference type="OrthoDB" id="9791637at2"/>
<evidence type="ECO:0000313" key="2">
    <source>
        <dbReference type="EMBL" id="OBB26318.1"/>
    </source>
</evidence>
<evidence type="ECO:0000259" key="1">
    <source>
        <dbReference type="Pfam" id="PF07883"/>
    </source>
</evidence>
<dbReference type="InterPro" id="IPR053146">
    <property type="entry name" value="QDO-like"/>
</dbReference>
<reference evidence="3" key="1">
    <citation type="submission" date="2016-06" db="EMBL/GenBank/DDBJ databases">
        <authorList>
            <person name="Sutton G."/>
            <person name="Brinkac L."/>
            <person name="Sanka R."/>
            <person name="Adams M."/>
            <person name="Lau E."/>
            <person name="Mehaffy C."/>
            <person name="Tameris M."/>
            <person name="Hatherill M."/>
            <person name="Hanekom W."/>
            <person name="Mahomed H."/>
            <person name="Mcshane H."/>
        </authorList>
    </citation>
    <scope>NUCLEOTIDE SEQUENCE [LARGE SCALE GENOMIC DNA]</scope>
    <source>
        <strain evidence="3">852002-51209_SCH5440388</strain>
    </source>
</reference>
<dbReference type="PANTHER" id="PTHR36440:SF1">
    <property type="entry name" value="PUTATIVE (AFU_ORTHOLOGUE AFUA_8G07350)-RELATED"/>
    <property type="match status" value="1"/>
</dbReference>
<name>A0A1A0QWM8_MYCPR</name>
<dbReference type="PANTHER" id="PTHR36440">
    <property type="entry name" value="PUTATIVE (AFU_ORTHOLOGUE AFUA_8G07350)-RELATED"/>
    <property type="match status" value="1"/>
</dbReference>
<dbReference type="InterPro" id="IPR013096">
    <property type="entry name" value="Cupin_2"/>
</dbReference>
<accession>A0A1A0QWM8</accession>
<protein>
    <submittedName>
        <fullName evidence="2">Cupin</fullName>
    </submittedName>
</protein>
<evidence type="ECO:0000313" key="3">
    <source>
        <dbReference type="Proteomes" id="UP000093902"/>
    </source>
</evidence>
<dbReference type="InterPro" id="IPR011051">
    <property type="entry name" value="RmlC_Cupin_sf"/>
</dbReference>
<dbReference type="Proteomes" id="UP000093902">
    <property type="component" value="Unassembled WGS sequence"/>
</dbReference>
<dbReference type="EMBL" id="LZSO01000034">
    <property type="protein sequence ID" value="OBB26318.1"/>
    <property type="molecule type" value="Genomic_DNA"/>
</dbReference>
<proteinExistence type="predicted"/>
<dbReference type="SUPFAM" id="SSF51182">
    <property type="entry name" value="RmlC-like cupins"/>
    <property type="match status" value="1"/>
</dbReference>
<dbReference type="STRING" id="43304.GCA_001403655_03274"/>
<dbReference type="InterPro" id="IPR014710">
    <property type="entry name" value="RmlC-like_jellyroll"/>
</dbReference>
<dbReference type="Pfam" id="PF07883">
    <property type="entry name" value="Cupin_2"/>
    <property type="match status" value="1"/>
</dbReference>
<feature type="domain" description="Cupin type-2" evidence="1">
    <location>
        <begin position="47"/>
        <end position="112"/>
    </location>
</feature>
<organism evidence="2 3">
    <name type="scientific">Mycolicibacterium peregrinum</name>
    <name type="common">Mycobacterium peregrinum</name>
    <dbReference type="NCBI Taxonomy" id="43304"/>
    <lineage>
        <taxon>Bacteria</taxon>
        <taxon>Bacillati</taxon>
        <taxon>Actinomycetota</taxon>
        <taxon>Actinomycetes</taxon>
        <taxon>Mycobacteriales</taxon>
        <taxon>Mycobacteriaceae</taxon>
        <taxon>Mycolicibacterium</taxon>
    </lineage>
</organism>
<dbReference type="Gene3D" id="2.60.120.10">
    <property type="entry name" value="Jelly Rolls"/>
    <property type="match status" value="1"/>
</dbReference>
<dbReference type="RefSeq" id="WP_064934842.1">
    <property type="nucleotide sequence ID" value="NZ_LZSO01000034.1"/>
</dbReference>
<gene>
    <name evidence="2" type="ORF">A5792_03405</name>
</gene>